<gene>
    <name evidence="8" type="ORF">ASZ90_005875</name>
</gene>
<dbReference type="NCBIfam" id="TIGR00043">
    <property type="entry name" value="rRNA maturation RNase YbeY"/>
    <property type="match status" value="1"/>
</dbReference>
<dbReference type="PANTHER" id="PTHR46986">
    <property type="entry name" value="ENDORIBONUCLEASE YBEY, CHLOROPLASTIC"/>
    <property type="match status" value="1"/>
</dbReference>
<proteinExistence type="inferred from homology"/>
<evidence type="ECO:0000256" key="7">
    <source>
        <dbReference type="ARBA" id="ARBA00022833"/>
    </source>
</evidence>
<dbReference type="HAMAP" id="MF_00009">
    <property type="entry name" value="Endoribonucl_YbeY"/>
    <property type="match status" value="1"/>
</dbReference>
<sequence>MKLQIDNNQNIIKINKRKIRSTVLKTLKILDCANKEISLSFVDNEKIKKLNKQYLGKDKPTNVISFSFLEGEYSDINPHIMGDIIISTETAQRDALRGNLTLSQEIDFLIIHGILHLLGYNHENTTRKEINKMHQKEKDLFKALYGCDACLI</sequence>
<evidence type="ECO:0000256" key="4">
    <source>
        <dbReference type="ARBA" id="ARBA00022723"/>
    </source>
</evidence>
<dbReference type="EMBL" id="LNQE01000851">
    <property type="protein sequence ID" value="KUG24324.1"/>
    <property type="molecule type" value="Genomic_DNA"/>
</dbReference>
<evidence type="ECO:0000256" key="1">
    <source>
        <dbReference type="ARBA" id="ARBA00001947"/>
    </source>
</evidence>
<protein>
    <submittedName>
        <fullName evidence="8">Metal-dependent hydrolase ybey, involved in rrna and/or ribosome maturation and assembly</fullName>
    </submittedName>
</protein>
<comment type="cofactor">
    <cofactor evidence="1">
        <name>Zn(2+)</name>
        <dbReference type="ChEBI" id="CHEBI:29105"/>
    </cofactor>
</comment>
<dbReference type="InterPro" id="IPR023091">
    <property type="entry name" value="MetalPrtase_cat_dom_sf_prd"/>
</dbReference>
<dbReference type="PROSITE" id="PS01306">
    <property type="entry name" value="UPF0054"/>
    <property type="match status" value="1"/>
</dbReference>
<keyword evidence="7" id="KW-0862">Zinc</keyword>
<dbReference type="Gene3D" id="3.40.390.30">
    <property type="entry name" value="Metalloproteases ('zincins'), catalytic domain"/>
    <property type="match status" value="1"/>
</dbReference>
<evidence type="ECO:0000256" key="6">
    <source>
        <dbReference type="ARBA" id="ARBA00022801"/>
    </source>
</evidence>
<dbReference type="InterPro" id="IPR002036">
    <property type="entry name" value="YbeY"/>
</dbReference>
<keyword evidence="5" id="KW-0255">Endonuclease</keyword>
<keyword evidence="3" id="KW-0540">Nuclease</keyword>
<comment type="caution">
    <text evidence="8">The sequence shown here is derived from an EMBL/GenBank/DDBJ whole genome shotgun (WGS) entry which is preliminary data.</text>
</comment>
<organism evidence="8">
    <name type="scientific">hydrocarbon metagenome</name>
    <dbReference type="NCBI Taxonomy" id="938273"/>
    <lineage>
        <taxon>unclassified sequences</taxon>
        <taxon>metagenomes</taxon>
        <taxon>ecological metagenomes</taxon>
    </lineage>
</organism>
<evidence type="ECO:0000313" key="8">
    <source>
        <dbReference type="EMBL" id="KUG24324.1"/>
    </source>
</evidence>
<evidence type="ECO:0000256" key="3">
    <source>
        <dbReference type="ARBA" id="ARBA00022722"/>
    </source>
</evidence>
<dbReference type="AlphaFoldDB" id="A0A0W8FU40"/>
<dbReference type="SUPFAM" id="SSF55486">
    <property type="entry name" value="Metalloproteases ('zincins'), catalytic domain"/>
    <property type="match status" value="1"/>
</dbReference>
<evidence type="ECO:0000256" key="5">
    <source>
        <dbReference type="ARBA" id="ARBA00022759"/>
    </source>
</evidence>
<dbReference type="Pfam" id="PF02130">
    <property type="entry name" value="YbeY"/>
    <property type="match status" value="1"/>
</dbReference>
<evidence type="ECO:0000256" key="2">
    <source>
        <dbReference type="ARBA" id="ARBA00010875"/>
    </source>
</evidence>
<dbReference type="GO" id="GO:0046872">
    <property type="term" value="F:metal ion binding"/>
    <property type="evidence" value="ECO:0007669"/>
    <property type="project" value="UniProtKB-KW"/>
</dbReference>
<name>A0A0W8FU40_9ZZZZ</name>
<dbReference type="InterPro" id="IPR020549">
    <property type="entry name" value="YbeY_CS"/>
</dbReference>
<keyword evidence="4" id="KW-0479">Metal-binding</keyword>
<dbReference type="PANTHER" id="PTHR46986:SF1">
    <property type="entry name" value="ENDORIBONUCLEASE YBEY, CHLOROPLASTIC"/>
    <property type="match status" value="1"/>
</dbReference>
<reference evidence="8" key="1">
    <citation type="journal article" date="2015" name="Proc. Natl. Acad. Sci. U.S.A.">
        <title>Networks of energetic and metabolic interactions define dynamics in microbial communities.</title>
        <authorList>
            <person name="Embree M."/>
            <person name="Liu J.K."/>
            <person name="Al-Bassam M.M."/>
            <person name="Zengler K."/>
        </authorList>
    </citation>
    <scope>NUCLEOTIDE SEQUENCE</scope>
</reference>
<dbReference type="GO" id="GO:0006364">
    <property type="term" value="P:rRNA processing"/>
    <property type="evidence" value="ECO:0007669"/>
    <property type="project" value="InterPro"/>
</dbReference>
<comment type="similarity">
    <text evidence="2">Belongs to the endoribonuclease YbeY family.</text>
</comment>
<keyword evidence="6 8" id="KW-0378">Hydrolase</keyword>
<dbReference type="GO" id="GO:0004222">
    <property type="term" value="F:metalloendopeptidase activity"/>
    <property type="evidence" value="ECO:0007669"/>
    <property type="project" value="InterPro"/>
</dbReference>
<dbReference type="GO" id="GO:0004519">
    <property type="term" value="F:endonuclease activity"/>
    <property type="evidence" value="ECO:0007669"/>
    <property type="project" value="UniProtKB-KW"/>
</dbReference>
<accession>A0A0W8FU40</accession>